<gene>
    <name evidence="2" type="ORF">ZOSMA_413G00030</name>
</gene>
<feature type="compositionally biased region" description="Polar residues" evidence="1">
    <location>
        <begin position="30"/>
        <end position="63"/>
    </location>
</feature>
<name>A0A0K9P2Z8_ZOSMR</name>
<comment type="caution">
    <text evidence="2">The sequence shown here is derived from an EMBL/GenBank/DDBJ whole genome shotgun (WGS) entry which is preliminary data.</text>
</comment>
<dbReference type="Proteomes" id="UP000036987">
    <property type="component" value="Unassembled WGS sequence"/>
</dbReference>
<evidence type="ECO:0000256" key="1">
    <source>
        <dbReference type="SAM" id="MobiDB-lite"/>
    </source>
</evidence>
<accession>A0A0K9P2Z8</accession>
<protein>
    <submittedName>
        <fullName evidence="2">Uncharacterized protein</fullName>
    </submittedName>
</protein>
<organism evidence="2 3">
    <name type="scientific">Zostera marina</name>
    <name type="common">Eelgrass</name>
    <dbReference type="NCBI Taxonomy" id="29655"/>
    <lineage>
        <taxon>Eukaryota</taxon>
        <taxon>Viridiplantae</taxon>
        <taxon>Streptophyta</taxon>
        <taxon>Embryophyta</taxon>
        <taxon>Tracheophyta</taxon>
        <taxon>Spermatophyta</taxon>
        <taxon>Magnoliopsida</taxon>
        <taxon>Liliopsida</taxon>
        <taxon>Zosteraceae</taxon>
        <taxon>Zostera</taxon>
    </lineage>
</organism>
<evidence type="ECO:0000313" key="2">
    <source>
        <dbReference type="EMBL" id="KMZ63353.1"/>
    </source>
</evidence>
<keyword evidence="3" id="KW-1185">Reference proteome</keyword>
<sequence>MVINNCSGIKMEFNHNIAINEAAPEGVHNDLNTGVPSTEEINSQNTSGLHVGTTRTGNQITENSEGHPEDNDDISRKNRIFCLQKLYSTNQGRTN</sequence>
<dbReference type="EMBL" id="LFYR01001244">
    <property type="protein sequence ID" value="KMZ63353.1"/>
    <property type="molecule type" value="Genomic_DNA"/>
</dbReference>
<reference evidence="3" key="1">
    <citation type="journal article" date="2016" name="Nature">
        <title>The genome of the seagrass Zostera marina reveals angiosperm adaptation to the sea.</title>
        <authorList>
            <person name="Olsen J.L."/>
            <person name="Rouze P."/>
            <person name="Verhelst B."/>
            <person name="Lin Y.-C."/>
            <person name="Bayer T."/>
            <person name="Collen J."/>
            <person name="Dattolo E."/>
            <person name="De Paoli E."/>
            <person name="Dittami S."/>
            <person name="Maumus F."/>
            <person name="Michel G."/>
            <person name="Kersting A."/>
            <person name="Lauritano C."/>
            <person name="Lohaus R."/>
            <person name="Toepel M."/>
            <person name="Tonon T."/>
            <person name="Vanneste K."/>
            <person name="Amirebrahimi M."/>
            <person name="Brakel J."/>
            <person name="Bostroem C."/>
            <person name="Chovatia M."/>
            <person name="Grimwood J."/>
            <person name="Jenkins J.W."/>
            <person name="Jueterbock A."/>
            <person name="Mraz A."/>
            <person name="Stam W.T."/>
            <person name="Tice H."/>
            <person name="Bornberg-Bauer E."/>
            <person name="Green P.J."/>
            <person name="Pearson G.A."/>
            <person name="Procaccini G."/>
            <person name="Duarte C.M."/>
            <person name="Schmutz J."/>
            <person name="Reusch T.B.H."/>
            <person name="Van de Peer Y."/>
        </authorList>
    </citation>
    <scope>NUCLEOTIDE SEQUENCE [LARGE SCALE GENOMIC DNA]</scope>
    <source>
        <strain evidence="3">cv. Finnish</strain>
    </source>
</reference>
<feature type="compositionally biased region" description="Basic and acidic residues" evidence="1">
    <location>
        <begin position="64"/>
        <end position="75"/>
    </location>
</feature>
<evidence type="ECO:0000313" key="3">
    <source>
        <dbReference type="Proteomes" id="UP000036987"/>
    </source>
</evidence>
<feature type="region of interest" description="Disordered" evidence="1">
    <location>
        <begin position="28"/>
        <end position="75"/>
    </location>
</feature>
<proteinExistence type="predicted"/>
<dbReference type="AlphaFoldDB" id="A0A0K9P2Z8"/>